<reference evidence="11 12" key="1">
    <citation type="submission" date="2023-11" db="EMBL/GenBank/DDBJ databases">
        <title>Halocaridina rubra genome assembly.</title>
        <authorList>
            <person name="Smith C."/>
        </authorList>
    </citation>
    <scope>NUCLEOTIDE SEQUENCE [LARGE SCALE GENOMIC DNA]</scope>
    <source>
        <strain evidence="11">EP-1</strain>
        <tissue evidence="11">Whole</tissue>
    </source>
</reference>
<keyword evidence="3" id="KW-0547">Nucleotide-binding</keyword>
<dbReference type="GO" id="GO:0016887">
    <property type="term" value="F:ATP hydrolysis activity"/>
    <property type="evidence" value="ECO:0007669"/>
    <property type="project" value="InterPro"/>
</dbReference>
<dbReference type="GO" id="GO:0003677">
    <property type="term" value="F:DNA binding"/>
    <property type="evidence" value="ECO:0007669"/>
    <property type="project" value="UniProtKB-KW"/>
</dbReference>
<dbReference type="GO" id="GO:0005634">
    <property type="term" value="C:nucleus"/>
    <property type="evidence" value="ECO:0007669"/>
    <property type="project" value="UniProtKB-SubCell"/>
</dbReference>
<dbReference type="Pfam" id="PF00004">
    <property type="entry name" value="AAA"/>
    <property type="match status" value="1"/>
</dbReference>
<dbReference type="SUPFAM" id="SSF52540">
    <property type="entry name" value="P-loop containing nucleoside triphosphate hydrolases"/>
    <property type="match status" value="1"/>
</dbReference>
<evidence type="ECO:0000256" key="3">
    <source>
        <dbReference type="ARBA" id="ARBA00022741"/>
    </source>
</evidence>
<dbReference type="GO" id="GO:0003689">
    <property type="term" value="F:DNA clamp loader activity"/>
    <property type="evidence" value="ECO:0007669"/>
    <property type="project" value="InterPro"/>
</dbReference>
<dbReference type="InterPro" id="IPR003959">
    <property type="entry name" value="ATPase_AAA_core"/>
</dbReference>
<dbReference type="Gene3D" id="1.10.8.60">
    <property type="match status" value="1"/>
</dbReference>
<dbReference type="Gene3D" id="3.40.50.300">
    <property type="entry name" value="P-loop containing nucleotide triphosphate hydrolases"/>
    <property type="match status" value="1"/>
</dbReference>
<dbReference type="GO" id="GO:0005524">
    <property type="term" value="F:ATP binding"/>
    <property type="evidence" value="ECO:0007669"/>
    <property type="project" value="UniProtKB-KW"/>
</dbReference>
<evidence type="ECO:0000256" key="2">
    <source>
        <dbReference type="ARBA" id="ARBA00022705"/>
    </source>
</evidence>
<dbReference type="InterPro" id="IPR053016">
    <property type="entry name" value="CTF18-RFC_complex"/>
</dbReference>
<dbReference type="InterPro" id="IPR013725">
    <property type="entry name" value="DNA_replication_fac_RFC1_C"/>
</dbReference>
<accession>A0AAN8WMZ1</accession>
<feature type="region of interest" description="Disordered" evidence="9">
    <location>
        <begin position="754"/>
        <end position="777"/>
    </location>
</feature>
<organism evidence="11 12">
    <name type="scientific">Halocaridina rubra</name>
    <name type="common">Hawaiian red shrimp</name>
    <dbReference type="NCBI Taxonomy" id="373956"/>
    <lineage>
        <taxon>Eukaryota</taxon>
        <taxon>Metazoa</taxon>
        <taxon>Ecdysozoa</taxon>
        <taxon>Arthropoda</taxon>
        <taxon>Crustacea</taxon>
        <taxon>Multicrustacea</taxon>
        <taxon>Malacostraca</taxon>
        <taxon>Eumalacostraca</taxon>
        <taxon>Eucarida</taxon>
        <taxon>Decapoda</taxon>
        <taxon>Pleocyemata</taxon>
        <taxon>Caridea</taxon>
        <taxon>Atyoidea</taxon>
        <taxon>Atyidae</taxon>
        <taxon>Halocaridina</taxon>
    </lineage>
</organism>
<dbReference type="GO" id="GO:0006260">
    <property type="term" value="P:DNA replication"/>
    <property type="evidence" value="ECO:0007669"/>
    <property type="project" value="UniProtKB-KW"/>
</dbReference>
<dbReference type="Pfam" id="PF08519">
    <property type="entry name" value="RFC1"/>
    <property type="match status" value="1"/>
</dbReference>
<keyword evidence="2" id="KW-0235">DNA replication</keyword>
<evidence type="ECO:0000256" key="6">
    <source>
        <dbReference type="ARBA" id="ARBA00023242"/>
    </source>
</evidence>
<comment type="subcellular location">
    <subcellularLocation>
        <location evidence="1">Nucleus</location>
    </subcellularLocation>
</comment>
<dbReference type="Proteomes" id="UP001381693">
    <property type="component" value="Unassembled WGS sequence"/>
</dbReference>
<evidence type="ECO:0000313" key="12">
    <source>
        <dbReference type="Proteomes" id="UP001381693"/>
    </source>
</evidence>
<dbReference type="GO" id="GO:0005663">
    <property type="term" value="C:DNA replication factor C complex"/>
    <property type="evidence" value="ECO:0007669"/>
    <property type="project" value="InterPro"/>
</dbReference>
<comment type="similarity">
    <text evidence="8">Belongs to the activator 1 small subunits family. CTF18 subfamily.</text>
</comment>
<feature type="domain" description="AAA+ ATPase" evidence="10">
    <location>
        <begin position="252"/>
        <end position="391"/>
    </location>
</feature>
<evidence type="ECO:0000256" key="8">
    <source>
        <dbReference type="ARBA" id="ARBA00043975"/>
    </source>
</evidence>
<dbReference type="PANTHER" id="PTHR46765:SF1">
    <property type="entry name" value="P-LOOP CONTAINING NUCLEOSIDE TRIPHOSPHATE HYDROLASES SUPERFAMILY PROTEIN"/>
    <property type="match status" value="1"/>
</dbReference>
<dbReference type="InterPro" id="IPR027417">
    <property type="entry name" value="P-loop_NTPase"/>
</dbReference>
<dbReference type="CDD" id="cd00009">
    <property type="entry name" value="AAA"/>
    <property type="match status" value="1"/>
</dbReference>
<comment type="caution">
    <text evidence="11">The sequence shown here is derived from an EMBL/GenBank/DDBJ whole genome shotgun (WGS) entry which is preliminary data.</text>
</comment>
<evidence type="ECO:0000256" key="4">
    <source>
        <dbReference type="ARBA" id="ARBA00022840"/>
    </source>
</evidence>
<evidence type="ECO:0000256" key="5">
    <source>
        <dbReference type="ARBA" id="ARBA00023125"/>
    </source>
</evidence>
<keyword evidence="6" id="KW-0539">Nucleus</keyword>
<evidence type="ECO:0000313" key="11">
    <source>
        <dbReference type="EMBL" id="KAK7024655.1"/>
    </source>
</evidence>
<gene>
    <name evidence="11" type="ORF">SK128_009630</name>
</gene>
<keyword evidence="4" id="KW-0067">ATP-binding</keyword>
<sequence length="870" mass="100147">MFYVNLCYTFCFFSGKKRYKPLVPNVAPPSLRDPTFDQAAHEADLSLIERIVKIRKKQTASEFLEVVPKNVNDTHARTQDSARIYRRLPNSDFQAITMETGERFYLSRIDEDEMNLKIASITAVQKTVCLLNVPYDQLKAQAEQEQIRQDRHRAKQLQETEDSGMDEADDSKNEALWVEKYKPRHYLDLLSDESTNRVVLQWIKLWDKVVFGREKKVQHKDDKKQKEKTFSKFQKKTGPEVIMELDDHGRPTQKVILLCGPPGLGKTTLAHIIAHHAGYNPVEMNASDDRSVDVFKKTLENATSMKAVIDAEKRPNCLIIDEIDGAPAPSINWLVNLLSGKSNLGGGGKKKKKEGITLLHRPVICICNELYTPALRPMRLLALVIQFPPTHSTRLAQRLAEVCRSQHLKADLMVLLALCEKMENDIRGCLSVLQFVRSNKLRLCLSDVDTSAVGQKDYQRSLFSVWRDVFSIPRPKKKRRGNPHELEHQDGVLIPMPDLNKNVDNFLDSTSLSSRYQQMLRTTESCGEYEKLTQGWFENYPNIKFKHTSLEPISCGLEWATFNDIVQKEIAHSQSWFMMAFLPFACVMYHFLFATHQWPKIQYPAQMSEMNHKIQKAKSLLSSMVNEMSPITRAFAGSLQLINDVLPYLLHIIQPNLRPVNTQLYSKQEKEELAGLINTMISYNLTYTQERTLDGQYTFSLDPNMDEIVRFPDMKPEKQLTYAMRQLVAREIELEKVRRAEMYFYQQKAKESVKMQATRNERKKKYISDPPAKPVPNHLQKLHAKPLPETAAGRGRDAASDVDIIQGRDAASDVDIIQTPKDFFGRVVERQAQPEVKSTTNEIVKSDIWFRFKEGYSNAVRRTIKMRDML</sequence>
<dbReference type="SMART" id="SM00382">
    <property type="entry name" value="AAA"/>
    <property type="match status" value="1"/>
</dbReference>
<feature type="region of interest" description="Disordered" evidence="9">
    <location>
        <begin position="144"/>
        <end position="170"/>
    </location>
</feature>
<keyword evidence="7" id="KW-0131">Cell cycle</keyword>
<keyword evidence="5" id="KW-0238">DNA-binding</keyword>
<name>A0AAN8WMZ1_HALRR</name>
<proteinExistence type="inferred from homology"/>
<dbReference type="PANTHER" id="PTHR46765">
    <property type="entry name" value="P-LOOP CONTAINING NUCLEOSIDE TRIPHOSPHATE HYDROLASES SUPERFAMILY PROTEIN"/>
    <property type="match status" value="1"/>
</dbReference>
<dbReference type="EMBL" id="JAXCGZ010022754">
    <property type="protein sequence ID" value="KAK7024655.1"/>
    <property type="molecule type" value="Genomic_DNA"/>
</dbReference>
<evidence type="ECO:0000259" key="10">
    <source>
        <dbReference type="SMART" id="SM00382"/>
    </source>
</evidence>
<dbReference type="FunFam" id="3.40.50.300:FF:001083">
    <property type="entry name" value="Chromosome transmission fidelity factor 18"/>
    <property type="match status" value="1"/>
</dbReference>
<evidence type="ECO:0000256" key="1">
    <source>
        <dbReference type="ARBA" id="ARBA00004123"/>
    </source>
</evidence>
<evidence type="ECO:0000256" key="9">
    <source>
        <dbReference type="SAM" id="MobiDB-lite"/>
    </source>
</evidence>
<dbReference type="InterPro" id="IPR003593">
    <property type="entry name" value="AAA+_ATPase"/>
</dbReference>
<keyword evidence="12" id="KW-1185">Reference proteome</keyword>
<protein>
    <recommendedName>
        <fullName evidence="10">AAA+ ATPase domain-containing protein</fullName>
    </recommendedName>
</protein>
<evidence type="ECO:0000256" key="7">
    <source>
        <dbReference type="ARBA" id="ARBA00023306"/>
    </source>
</evidence>
<feature type="compositionally biased region" description="Acidic residues" evidence="9">
    <location>
        <begin position="159"/>
        <end position="169"/>
    </location>
</feature>
<dbReference type="AlphaFoldDB" id="A0AAN8WMZ1"/>